<feature type="domain" description="Bet v I/Major latex protein" evidence="1">
    <location>
        <begin position="9"/>
        <end position="160"/>
    </location>
</feature>
<dbReference type="CDD" id="cd07816">
    <property type="entry name" value="Bet_v1-like"/>
    <property type="match status" value="1"/>
</dbReference>
<evidence type="ECO:0000259" key="1">
    <source>
        <dbReference type="SMART" id="SM01037"/>
    </source>
</evidence>
<dbReference type="EMBL" id="KL993594">
    <property type="protein sequence ID" value="KFK22014.1"/>
    <property type="molecule type" value="Genomic_DNA"/>
</dbReference>
<evidence type="ECO:0000313" key="3">
    <source>
        <dbReference type="Proteomes" id="UP000029120"/>
    </source>
</evidence>
<dbReference type="GO" id="GO:0006952">
    <property type="term" value="P:defense response"/>
    <property type="evidence" value="ECO:0007669"/>
    <property type="project" value="InterPro"/>
</dbReference>
<proteinExistence type="predicted"/>
<dbReference type="OMA" id="LTWNYVH"/>
<dbReference type="Pfam" id="PF00407">
    <property type="entry name" value="Bet_v_1"/>
    <property type="match status" value="1"/>
</dbReference>
<dbReference type="Proteomes" id="UP000029120">
    <property type="component" value="Unassembled WGS sequence"/>
</dbReference>
<accession>A0A087FWL2</accession>
<protein>
    <recommendedName>
        <fullName evidence="1">Bet v I/Major latex protein domain-containing protein</fullName>
    </recommendedName>
</protein>
<dbReference type="OrthoDB" id="1847301at2759"/>
<dbReference type="eggNOG" id="ENOG502RN75">
    <property type="taxonomic scope" value="Eukaryota"/>
</dbReference>
<dbReference type="SMART" id="SM01037">
    <property type="entry name" value="Bet_v_1"/>
    <property type="match status" value="1"/>
</dbReference>
<dbReference type="InterPro" id="IPR000916">
    <property type="entry name" value="Bet_v_I/MLP"/>
</dbReference>
<keyword evidence="3" id="KW-1185">Reference proteome</keyword>
<dbReference type="PANTHER" id="PTHR31907">
    <property type="entry name" value="MLP-LIKE PROTEIN 423"/>
    <property type="match status" value="1"/>
</dbReference>
<dbReference type="InterPro" id="IPR023393">
    <property type="entry name" value="START-like_dom_sf"/>
</dbReference>
<reference evidence="3" key="1">
    <citation type="journal article" date="2015" name="Nat. Plants">
        <title>Genome expansion of Arabis alpina linked with retrotransposition and reduced symmetric DNA methylation.</title>
        <authorList>
            <person name="Willing E.M."/>
            <person name="Rawat V."/>
            <person name="Mandakova T."/>
            <person name="Maumus F."/>
            <person name="James G.V."/>
            <person name="Nordstroem K.J."/>
            <person name="Becker C."/>
            <person name="Warthmann N."/>
            <person name="Chica C."/>
            <person name="Szarzynska B."/>
            <person name="Zytnicki M."/>
            <person name="Albani M.C."/>
            <person name="Kiefer C."/>
            <person name="Bergonzi S."/>
            <person name="Castaings L."/>
            <person name="Mateos J.L."/>
            <person name="Berns M.C."/>
            <person name="Bujdoso N."/>
            <person name="Piofczyk T."/>
            <person name="de Lorenzo L."/>
            <person name="Barrero-Sicilia C."/>
            <person name="Mateos I."/>
            <person name="Piednoel M."/>
            <person name="Hagmann J."/>
            <person name="Chen-Min-Tao R."/>
            <person name="Iglesias-Fernandez R."/>
            <person name="Schuster S.C."/>
            <person name="Alonso-Blanco C."/>
            <person name="Roudier F."/>
            <person name="Carbonero P."/>
            <person name="Paz-Ares J."/>
            <person name="Davis S.J."/>
            <person name="Pecinka A."/>
            <person name="Quesneville H."/>
            <person name="Colot V."/>
            <person name="Lysak M.A."/>
            <person name="Weigel D."/>
            <person name="Coupland G."/>
            <person name="Schneeberger K."/>
        </authorList>
    </citation>
    <scope>NUCLEOTIDE SEQUENCE [LARGE SCALE GENOMIC DNA]</scope>
    <source>
        <strain evidence="3">cv. Pajares</strain>
    </source>
</reference>
<evidence type="ECO:0000313" key="2">
    <source>
        <dbReference type="EMBL" id="KFK22014.1"/>
    </source>
</evidence>
<dbReference type="SUPFAM" id="SSF55961">
    <property type="entry name" value="Bet v1-like"/>
    <property type="match status" value="1"/>
</dbReference>
<dbReference type="Gene3D" id="3.30.530.20">
    <property type="match status" value="1"/>
</dbReference>
<dbReference type="Gramene" id="KFK22014">
    <property type="protein sequence ID" value="KFK22014"/>
    <property type="gene ID" value="AALP_AAs54636U000100"/>
</dbReference>
<gene>
    <name evidence="2" type="ORF">AALP_AAs54636U000100</name>
</gene>
<organism evidence="2 3">
    <name type="scientific">Arabis alpina</name>
    <name type="common">Alpine rock-cress</name>
    <dbReference type="NCBI Taxonomy" id="50452"/>
    <lineage>
        <taxon>Eukaryota</taxon>
        <taxon>Viridiplantae</taxon>
        <taxon>Streptophyta</taxon>
        <taxon>Embryophyta</taxon>
        <taxon>Tracheophyta</taxon>
        <taxon>Spermatophyta</taxon>
        <taxon>Magnoliopsida</taxon>
        <taxon>eudicotyledons</taxon>
        <taxon>Gunneridae</taxon>
        <taxon>Pentapetalae</taxon>
        <taxon>rosids</taxon>
        <taxon>malvids</taxon>
        <taxon>Brassicales</taxon>
        <taxon>Brassicaceae</taxon>
        <taxon>Arabideae</taxon>
        <taxon>Arabis</taxon>
    </lineage>
</organism>
<name>A0A087FWL2_ARAAL</name>
<dbReference type="InterPro" id="IPR051761">
    <property type="entry name" value="MLP-like_ligand-binding"/>
</dbReference>
<dbReference type="AlphaFoldDB" id="A0A087FWL2"/>
<sequence>MAQAMLKSSLQGELEANIEIKAPATKFYHMFAVRPQDVSKATPENVQRCDVHEGEAGRVGTLLTWNYVHDGKPKVATQRIEAVEPMKNMIKLRVIEGDLMKEFKSFLNTIQVTAKQGGTGGVVKCNMEYERIDEKVAHPESLLRVFVKMSKDIDEMLLSKE</sequence>